<dbReference type="AlphaFoldDB" id="A0A023EPU1"/>
<dbReference type="InterPro" id="IPR035952">
    <property type="entry name" value="Rhomboid-like_sf"/>
</dbReference>
<organism evidence="12">
    <name type="scientific">Aedes albopictus</name>
    <name type="common">Asian tiger mosquito</name>
    <name type="synonym">Stegomyia albopicta</name>
    <dbReference type="NCBI Taxonomy" id="7160"/>
    <lineage>
        <taxon>Eukaryota</taxon>
        <taxon>Metazoa</taxon>
        <taxon>Ecdysozoa</taxon>
        <taxon>Arthropoda</taxon>
        <taxon>Hexapoda</taxon>
        <taxon>Insecta</taxon>
        <taxon>Pterygota</taxon>
        <taxon>Neoptera</taxon>
        <taxon>Endopterygota</taxon>
        <taxon>Diptera</taxon>
        <taxon>Nematocera</taxon>
        <taxon>Culicoidea</taxon>
        <taxon>Culicidae</taxon>
        <taxon>Culicinae</taxon>
        <taxon>Aedini</taxon>
        <taxon>Aedes</taxon>
        <taxon>Stegomyia</taxon>
    </lineage>
</organism>
<dbReference type="InterPro" id="IPR051739">
    <property type="entry name" value="Rhomboid_IM_Serine_Proteases"/>
</dbReference>
<comment type="subcellular location">
    <subcellularLocation>
        <location evidence="1">Membrane</location>
        <topology evidence="1">Multi-pass membrane protein</topology>
    </subcellularLocation>
</comment>
<dbReference type="GO" id="GO:0005509">
    <property type="term" value="F:calcium ion binding"/>
    <property type="evidence" value="ECO:0007669"/>
    <property type="project" value="InterPro"/>
</dbReference>
<feature type="active site" evidence="8">
    <location>
        <position position="317"/>
    </location>
</feature>
<evidence type="ECO:0000256" key="7">
    <source>
        <dbReference type="PIRNR" id="PIRNR037470"/>
    </source>
</evidence>
<dbReference type="EMBL" id="GAPW01002046">
    <property type="protein sequence ID" value="JAC11552.1"/>
    <property type="molecule type" value="mRNA"/>
</dbReference>
<dbReference type="SUPFAM" id="SSF144091">
    <property type="entry name" value="Rhomboid-like"/>
    <property type="match status" value="1"/>
</dbReference>
<evidence type="ECO:0000256" key="1">
    <source>
        <dbReference type="ARBA" id="ARBA00004141"/>
    </source>
</evidence>
<dbReference type="CDD" id="cd00051">
    <property type="entry name" value="EFh"/>
    <property type="match status" value="1"/>
</dbReference>
<dbReference type="InterPro" id="IPR002048">
    <property type="entry name" value="EF_hand_dom"/>
</dbReference>
<reference evidence="12" key="1">
    <citation type="journal article" date="2014" name="PLoS Negl. Trop. Dis.">
        <title>Identification and characterization of seminal fluid proteins in the Asian tiger mosquito, Aedes albopictus.</title>
        <authorList>
            <person name="Boes K.E."/>
            <person name="Ribeiro J.M."/>
            <person name="Wong A."/>
            <person name="Harrington L.C."/>
            <person name="Wolfner M.F."/>
            <person name="Sirot L.K."/>
        </authorList>
    </citation>
    <scope>NUCLEOTIDE SEQUENCE</scope>
    <source>
        <tissue evidence="12">Reproductive organs</tissue>
    </source>
</reference>
<evidence type="ECO:0000256" key="5">
    <source>
        <dbReference type="ARBA" id="ARBA00022989"/>
    </source>
</evidence>
<dbReference type="InterPro" id="IPR022764">
    <property type="entry name" value="Peptidase_S54_rhomboid_dom"/>
</dbReference>
<dbReference type="Pfam" id="PF13499">
    <property type="entry name" value="EF-hand_7"/>
    <property type="match status" value="1"/>
</dbReference>
<dbReference type="GO" id="GO:0016020">
    <property type="term" value="C:membrane"/>
    <property type="evidence" value="ECO:0007669"/>
    <property type="project" value="UniProtKB-SubCell"/>
</dbReference>
<dbReference type="InterPro" id="IPR018247">
    <property type="entry name" value="EF_Hand_1_Ca_BS"/>
</dbReference>
<evidence type="ECO:0000256" key="3">
    <source>
        <dbReference type="ARBA" id="ARBA00022692"/>
    </source>
</evidence>
<evidence type="ECO:0000256" key="8">
    <source>
        <dbReference type="PIRSR" id="PIRSR037470-50"/>
    </source>
</evidence>
<dbReference type="VEuPathDB" id="VectorBase:AALC636_033355"/>
<evidence type="ECO:0000256" key="6">
    <source>
        <dbReference type="ARBA" id="ARBA00023136"/>
    </source>
</evidence>
<feature type="domain" description="EF-hand" evidence="11">
    <location>
        <begin position="71"/>
        <end position="106"/>
    </location>
</feature>
<dbReference type="FunFam" id="1.20.1540.10:FF:000024">
    <property type="entry name" value="Blast:Protein rhomboid"/>
    <property type="match status" value="1"/>
</dbReference>
<dbReference type="PANTHER" id="PTHR45840">
    <property type="entry name" value="RHOMBOID-RELATED PROTEIN"/>
    <property type="match status" value="1"/>
</dbReference>
<dbReference type="Pfam" id="PF01694">
    <property type="entry name" value="Rhomboid"/>
    <property type="match status" value="1"/>
</dbReference>
<dbReference type="SUPFAM" id="SSF47473">
    <property type="entry name" value="EF-hand"/>
    <property type="match status" value="1"/>
</dbReference>
<evidence type="ECO:0000256" key="2">
    <source>
        <dbReference type="ARBA" id="ARBA00009045"/>
    </source>
</evidence>
<dbReference type="Gene3D" id="1.20.1540.10">
    <property type="entry name" value="Rhomboid-like"/>
    <property type="match status" value="1"/>
</dbReference>
<dbReference type="VEuPathDB" id="VectorBase:AALFPA_064729"/>
<dbReference type="PROSITE" id="PS50222">
    <property type="entry name" value="EF_HAND_2"/>
    <property type="match status" value="2"/>
</dbReference>
<feature type="transmembrane region" description="Helical" evidence="10">
    <location>
        <begin position="344"/>
        <end position="366"/>
    </location>
</feature>
<feature type="region of interest" description="Disordered" evidence="9">
    <location>
        <begin position="1"/>
        <end position="20"/>
    </location>
</feature>
<dbReference type="SMART" id="SM00054">
    <property type="entry name" value="EFh"/>
    <property type="match status" value="2"/>
</dbReference>
<dbReference type="InterPro" id="IPR017213">
    <property type="entry name" value="Peptidase_S54_rhomboid_met"/>
</dbReference>
<dbReference type="GO" id="GO:0004252">
    <property type="term" value="F:serine-type endopeptidase activity"/>
    <property type="evidence" value="ECO:0007669"/>
    <property type="project" value="UniProtKB-UniRule"/>
</dbReference>
<feature type="transmembrane region" description="Helical" evidence="10">
    <location>
        <begin position="281"/>
        <end position="302"/>
    </location>
</feature>
<evidence type="ECO:0000313" key="12">
    <source>
        <dbReference type="EMBL" id="JAC11552.1"/>
    </source>
</evidence>
<feature type="transmembrane region" description="Helical" evidence="10">
    <location>
        <begin position="314"/>
        <end position="332"/>
    </location>
</feature>
<keyword evidence="6 10" id="KW-0472">Membrane</keyword>
<name>A0A023EPU1_AEDAL</name>
<evidence type="ECO:0000256" key="9">
    <source>
        <dbReference type="SAM" id="MobiDB-lite"/>
    </source>
</evidence>
<dbReference type="InterPro" id="IPR011992">
    <property type="entry name" value="EF-hand-dom_pair"/>
</dbReference>
<dbReference type="PIRSF" id="PIRSF037470">
    <property type="entry name" value="Rhomboid"/>
    <property type="match status" value="1"/>
</dbReference>
<evidence type="ECO:0000259" key="11">
    <source>
        <dbReference type="PROSITE" id="PS50222"/>
    </source>
</evidence>
<accession>A0A023EPU1</accession>
<feature type="active site" description="Nucleophile" evidence="8">
    <location>
        <position position="258"/>
    </location>
</feature>
<feature type="transmembrane region" description="Helical" evidence="10">
    <location>
        <begin position="253"/>
        <end position="274"/>
    </location>
</feature>
<feature type="transmembrane region" description="Helical" evidence="10">
    <location>
        <begin position="226"/>
        <end position="247"/>
    </location>
</feature>
<dbReference type="VEuPathDB" id="VectorBase:AALF004391"/>
<dbReference type="PROSITE" id="PS00018">
    <property type="entry name" value="EF_HAND_1"/>
    <property type="match status" value="2"/>
</dbReference>
<keyword evidence="5 10" id="KW-1133">Transmembrane helix</keyword>
<protein>
    <submittedName>
        <fullName evidence="12">Putative rhomboid family</fullName>
    </submittedName>
</protein>
<dbReference type="Gene3D" id="1.10.238.10">
    <property type="entry name" value="EF-hand"/>
    <property type="match status" value="1"/>
</dbReference>
<proteinExistence type="evidence at transcript level"/>
<evidence type="ECO:0000256" key="10">
    <source>
        <dbReference type="SAM" id="Phobius"/>
    </source>
</evidence>
<feature type="transmembrane region" description="Helical" evidence="10">
    <location>
        <begin position="194"/>
        <end position="219"/>
    </location>
</feature>
<keyword evidence="3 10" id="KW-0812">Transmembrane</keyword>
<comment type="similarity">
    <text evidence="2 7">Belongs to the peptidase S54 family.</text>
</comment>
<keyword evidence="4" id="KW-0106">Calcium</keyword>
<feature type="transmembrane region" description="Helical" evidence="10">
    <location>
        <begin position="145"/>
        <end position="163"/>
    </location>
</feature>
<evidence type="ECO:0000256" key="4">
    <source>
        <dbReference type="ARBA" id="ARBA00022837"/>
    </source>
</evidence>
<dbReference type="PANTHER" id="PTHR45840:SF8">
    <property type="entry name" value="RHOMBOID PROTEASE"/>
    <property type="match status" value="1"/>
</dbReference>
<feature type="domain" description="EF-hand" evidence="11">
    <location>
        <begin position="34"/>
        <end position="69"/>
    </location>
</feature>
<sequence length="375" mass="43427">MAAYLNNQQQTQHPTDPHHEIIPLQRMTTREEATERQRIRDIFDKYDRNRTGLLSIQELKRMINNRRCPDLPKGFVKNLLKTADTNNDGHLDFEEFYQMSREHHYLFRDMCVRYCKLVVPSRNPATVDETDGEYERSMSLWPPPLTMIVFSIVEIIFFVIDIIETNNQMGTSTNGPMATLFIYNPQLREQAWRFVTYMFVHIGFMHIVMNLLVQIFLGVALELVHCWWRVALVYLAGVLAGSMGTSIFSPRVFLAGASGGVYALITAHIATIIMNWSQMEYAIVQLFVFLVFCVTDLSVSIYNSIYDPYDKVGYIAHASGALAGFLVGIGVLRNLRVRPWERKLWWCAVTIYFLLMAAGVMFHIFYPDHFYPKFA</sequence>